<dbReference type="InterPro" id="IPR036388">
    <property type="entry name" value="WH-like_DNA-bd_sf"/>
</dbReference>
<name>A0A2P8H4Y1_9BACI</name>
<evidence type="ECO:0000313" key="2">
    <source>
        <dbReference type="EMBL" id="PSL41285.1"/>
    </source>
</evidence>
<feature type="region of interest" description="Disordered" evidence="1">
    <location>
        <begin position="356"/>
        <end position="383"/>
    </location>
</feature>
<evidence type="ECO:0008006" key="4">
    <source>
        <dbReference type="Google" id="ProtNLM"/>
    </source>
</evidence>
<dbReference type="RefSeq" id="WP_106589985.1">
    <property type="nucleotide sequence ID" value="NZ_PYAV01000020.1"/>
</dbReference>
<evidence type="ECO:0000256" key="1">
    <source>
        <dbReference type="SAM" id="MobiDB-lite"/>
    </source>
</evidence>
<sequence length="436" mass="50527">MEQAHVRAEVPAASRGAQHLLDHHGDAKGWVALATHKQGKWVQYHYMRQELAGVYEGWHGEDVYFSQNTFSHPRRRVEDLRELRALYIDIDCYTIGYDPYWMKGHIEVMFCDDELPVPNYVTFSGRGLILTWLIEPVPAKALPLWRRLQERFFEVLKDCGADPRSVDAARVFRVEGSVNSKNGREVVREYVHDYRYPIKDLKEKYLPDLTKTVTTKRRDSNVTRLMNMHSLYYARLGDLERLIHLRGGYMEGYREMTLFLYRYWYLCATDDIQSVIREILKLNQQFSVPLGEGEVRRATKSAEMAWEAHNSEAADQTARKLGYPGAGYNLKNTTIMTWLGITAAEEGDLHTIISKGEKEERKRRRDRGRRTDERRLAGSADRQQYICEEHKHTENQLARVAEGLAEGLKQREIADCLGLSRGRVSQLVSRLKKGCG</sequence>
<organism evidence="2 3">
    <name type="scientific">Salsuginibacillus halophilus</name>
    <dbReference type="NCBI Taxonomy" id="517424"/>
    <lineage>
        <taxon>Bacteria</taxon>
        <taxon>Bacillati</taxon>
        <taxon>Bacillota</taxon>
        <taxon>Bacilli</taxon>
        <taxon>Bacillales</taxon>
        <taxon>Bacillaceae</taxon>
        <taxon>Salsuginibacillus</taxon>
    </lineage>
</organism>
<dbReference type="OrthoDB" id="6008408at2"/>
<gene>
    <name evidence="2" type="ORF">B0H94_12031</name>
</gene>
<dbReference type="EMBL" id="PYAV01000020">
    <property type="protein sequence ID" value="PSL41285.1"/>
    <property type="molecule type" value="Genomic_DNA"/>
</dbReference>
<keyword evidence="3" id="KW-1185">Reference proteome</keyword>
<protein>
    <recommendedName>
        <fullName evidence="4">Replication protein</fullName>
    </recommendedName>
</protein>
<dbReference type="Proteomes" id="UP000242310">
    <property type="component" value="Unassembled WGS sequence"/>
</dbReference>
<dbReference type="Gene3D" id="1.10.10.10">
    <property type="entry name" value="Winged helix-like DNA-binding domain superfamily/Winged helix DNA-binding domain"/>
    <property type="match status" value="1"/>
</dbReference>
<proteinExistence type="predicted"/>
<evidence type="ECO:0000313" key="3">
    <source>
        <dbReference type="Proteomes" id="UP000242310"/>
    </source>
</evidence>
<comment type="caution">
    <text evidence="2">The sequence shown here is derived from an EMBL/GenBank/DDBJ whole genome shotgun (WGS) entry which is preliminary data.</text>
</comment>
<accession>A0A2P8H4Y1</accession>
<reference evidence="2 3" key="1">
    <citation type="submission" date="2018-03" db="EMBL/GenBank/DDBJ databases">
        <title>Genomic Encyclopedia of Type Strains, Phase III (KMG-III): the genomes of soil and plant-associated and newly described type strains.</title>
        <authorList>
            <person name="Whitman W."/>
        </authorList>
    </citation>
    <scope>NUCLEOTIDE SEQUENCE [LARGE SCALE GENOMIC DNA]</scope>
    <source>
        <strain evidence="2 3">CGMCC 1.07653</strain>
    </source>
</reference>
<dbReference type="AlphaFoldDB" id="A0A2P8H4Y1"/>